<feature type="transmembrane region" description="Helical" evidence="3">
    <location>
        <begin position="43"/>
        <end position="61"/>
    </location>
</feature>
<dbReference type="OrthoDB" id="10628411at2759"/>
<dbReference type="AlphaFoldDB" id="A0A1X7VQN3"/>
<dbReference type="InParanoid" id="A0A1X7VQN3"/>
<evidence type="ECO:0000313" key="5">
    <source>
        <dbReference type="Proteomes" id="UP000007879"/>
    </source>
</evidence>
<proteinExistence type="predicted"/>
<keyword evidence="3" id="KW-0812">Transmembrane</keyword>
<keyword evidence="1" id="KW-0175">Coiled coil</keyword>
<keyword evidence="3" id="KW-1133">Transmembrane helix</keyword>
<feature type="transmembrane region" description="Helical" evidence="3">
    <location>
        <begin position="73"/>
        <end position="94"/>
    </location>
</feature>
<organism evidence="4">
    <name type="scientific">Amphimedon queenslandica</name>
    <name type="common">Sponge</name>
    <dbReference type="NCBI Taxonomy" id="400682"/>
    <lineage>
        <taxon>Eukaryota</taxon>
        <taxon>Metazoa</taxon>
        <taxon>Porifera</taxon>
        <taxon>Demospongiae</taxon>
        <taxon>Heteroscleromorpha</taxon>
        <taxon>Haplosclerida</taxon>
        <taxon>Niphatidae</taxon>
        <taxon>Amphimedon</taxon>
    </lineage>
</organism>
<evidence type="ECO:0000313" key="4">
    <source>
        <dbReference type="EnsemblMetazoa" id="Aqu2.1.42199_001"/>
    </source>
</evidence>
<accession>A0A1X7VQN3</accession>
<evidence type="ECO:0000256" key="1">
    <source>
        <dbReference type="SAM" id="Coils"/>
    </source>
</evidence>
<dbReference type="Proteomes" id="UP000007879">
    <property type="component" value="Unassembled WGS sequence"/>
</dbReference>
<feature type="coiled-coil region" evidence="1">
    <location>
        <begin position="203"/>
        <end position="237"/>
    </location>
</feature>
<evidence type="ECO:0000256" key="2">
    <source>
        <dbReference type="SAM" id="MobiDB-lite"/>
    </source>
</evidence>
<dbReference type="EnsemblMetazoa" id="XM_020002182.1">
    <property type="protein sequence ID" value="XP_019857741.1"/>
    <property type="gene ID" value="LOC109586015"/>
</dbReference>
<reference evidence="5" key="1">
    <citation type="journal article" date="2010" name="Nature">
        <title>The Amphimedon queenslandica genome and the evolution of animal complexity.</title>
        <authorList>
            <person name="Srivastava M."/>
            <person name="Simakov O."/>
            <person name="Chapman J."/>
            <person name="Fahey B."/>
            <person name="Gauthier M.E."/>
            <person name="Mitros T."/>
            <person name="Richards G.S."/>
            <person name="Conaco C."/>
            <person name="Dacre M."/>
            <person name="Hellsten U."/>
            <person name="Larroux C."/>
            <person name="Putnam N.H."/>
            <person name="Stanke M."/>
            <person name="Adamska M."/>
            <person name="Darling A."/>
            <person name="Degnan S.M."/>
            <person name="Oakley T.H."/>
            <person name="Plachetzki D.C."/>
            <person name="Zhai Y."/>
            <person name="Adamski M."/>
            <person name="Calcino A."/>
            <person name="Cummins S.F."/>
            <person name="Goodstein D.M."/>
            <person name="Harris C."/>
            <person name="Jackson D.J."/>
            <person name="Leys S.P."/>
            <person name="Shu S."/>
            <person name="Woodcroft B.J."/>
            <person name="Vervoort M."/>
            <person name="Kosik K.S."/>
            <person name="Manning G."/>
            <person name="Degnan B.M."/>
            <person name="Rokhsar D.S."/>
        </authorList>
    </citation>
    <scope>NUCLEOTIDE SEQUENCE [LARGE SCALE GENOMIC DNA]</scope>
</reference>
<feature type="region of interest" description="Disordered" evidence="2">
    <location>
        <begin position="243"/>
        <end position="273"/>
    </location>
</feature>
<evidence type="ECO:0000256" key="3">
    <source>
        <dbReference type="SAM" id="Phobius"/>
    </source>
</evidence>
<protein>
    <submittedName>
        <fullName evidence="4">Uncharacterized protein</fullName>
    </submittedName>
</protein>
<sequence length="273" mass="30735">MKIKWRGFILAGILGSASGKLYSHLKEHPLPLDKEKWQPVAKGVACAAFLGSGVGLAIGWYRNKPLYIYPLSVGANFAFATASFLGIRFGLLKLVDDIRDAGEQQNDIVNERTLGYAVNAASGCTVGIILAAVSRRSIASVLLHGFGGILAGVGSQLTYDQFELWRKRKAIEINYPELSKDQKWTFEKFEIAWLEFWHRDLKADNLKADISLLEEHLKQERERIEFLDQELSKLGLDEKDLNKLQTHSPQSPDYDNHNDHHSNDDNNSRDIIT</sequence>
<keyword evidence="3" id="KW-0472">Membrane</keyword>
<keyword evidence="5" id="KW-1185">Reference proteome</keyword>
<feature type="compositionally biased region" description="Basic and acidic residues" evidence="2">
    <location>
        <begin position="254"/>
        <end position="273"/>
    </location>
</feature>
<gene>
    <name evidence="4" type="primary">109586015</name>
</gene>
<dbReference type="EnsemblMetazoa" id="Aqu2.1.42199_001">
    <property type="protein sequence ID" value="Aqu2.1.42199_001"/>
    <property type="gene ID" value="Aqu2.1.42199"/>
</dbReference>
<reference evidence="4" key="2">
    <citation type="submission" date="2017-05" db="UniProtKB">
        <authorList>
            <consortium name="EnsemblMetazoa"/>
        </authorList>
    </citation>
    <scope>IDENTIFICATION</scope>
</reference>
<dbReference type="KEGG" id="aqu:109586015"/>
<feature type="transmembrane region" description="Helical" evidence="3">
    <location>
        <begin position="114"/>
        <end position="133"/>
    </location>
</feature>
<name>A0A1X7VQN3_AMPQE</name>